<dbReference type="FunFam" id="3.30.1010.10:FF:000008">
    <property type="entry name" value="Phosphatidylinositol 4,5-bisphosphate 3-kinase catalytic subunit gamma"/>
    <property type="match status" value="1"/>
</dbReference>
<evidence type="ECO:0000313" key="13">
    <source>
        <dbReference type="Proteomes" id="UP000015102"/>
    </source>
</evidence>
<dbReference type="EMBL" id="CAQQ02189034">
    <property type="status" value="NOT_ANNOTATED_CDS"/>
    <property type="molecule type" value="Genomic_DNA"/>
</dbReference>
<dbReference type="PROSITE" id="PS00916">
    <property type="entry name" value="PI3_4_KINASE_2"/>
    <property type="match status" value="1"/>
</dbReference>
<reference evidence="13" key="1">
    <citation type="submission" date="2013-02" db="EMBL/GenBank/DDBJ databases">
        <authorList>
            <person name="Hughes D."/>
        </authorList>
    </citation>
    <scope>NUCLEOTIDE SEQUENCE</scope>
    <source>
        <strain>Durham</strain>
        <strain evidence="13">NC isolate 2 -- Noor lab</strain>
    </source>
</reference>
<evidence type="ECO:0000259" key="10">
    <source>
        <dbReference type="PROSITE" id="PS51545"/>
    </source>
</evidence>
<dbReference type="PROSITE" id="PS50290">
    <property type="entry name" value="PI3_4_KINASE_3"/>
    <property type="match status" value="1"/>
</dbReference>
<dbReference type="InterPro" id="IPR000403">
    <property type="entry name" value="PI3/4_kinase_cat_dom"/>
</dbReference>
<dbReference type="Proteomes" id="UP000015102">
    <property type="component" value="Unassembled WGS sequence"/>
</dbReference>
<dbReference type="EMBL" id="CAQQ02189037">
    <property type="status" value="NOT_ANNOTATED_CDS"/>
    <property type="molecule type" value="Genomic_DNA"/>
</dbReference>
<dbReference type="InterPro" id="IPR002420">
    <property type="entry name" value="PI3K-type_C2_dom"/>
</dbReference>
<dbReference type="InterPro" id="IPR018936">
    <property type="entry name" value="PI3/4_kinase_CS"/>
</dbReference>
<dbReference type="Gene3D" id="3.30.1010.10">
    <property type="entry name" value="Phosphatidylinositol 3-kinase Catalytic Subunit, Chain A, domain 4"/>
    <property type="match status" value="1"/>
</dbReference>
<dbReference type="SUPFAM" id="SSF56112">
    <property type="entry name" value="Protein kinase-like (PK-like)"/>
    <property type="match status" value="1"/>
</dbReference>
<dbReference type="HOGENOM" id="CLU_002191_1_2_1"/>
<dbReference type="SUPFAM" id="SSF49562">
    <property type="entry name" value="C2 domain (Calcium/lipid-binding domain, CaLB)"/>
    <property type="match status" value="1"/>
</dbReference>
<reference evidence="12" key="2">
    <citation type="submission" date="2015-06" db="UniProtKB">
        <authorList>
            <consortium name="EnsemblMetazoa"/>
        </authorList>
    </citation>
    <scope>IDENTIFICATION</scope>
</reference>
<dbReference type="GO" id="GO:0040012">
    <property type="term" value="P:regulation of locomotion"/>
    <property type="evidence" value="ECO:0007669"/>
    <property type="project" value="UniProtKB-ARBA"/>
</dbReference>
<dbReference type="AlphaFoldDB" id="T1GFL2"/>
<dbReference type="EnsemblMetazoa" id="MESCA002156-RA">
    <property type="protein sequence ID" value="MESCA002156-PA"/>
    <property type="gene ID" value="MESCA002156"/>
</dbReference>
<organism evidence="12 13">
    <name type="scientific">Megaselia scalaris</name>
    <name type="common">Humpbacked fly</name>
    <name type="synonym">Phora scalaris</name>
    <dbReference type="NCBI Taxonomy" id="36166"/>
    <lineage>
        <taxon>Eukaryota</taxon>
        <taxon>Metazoa</taxon>
        <taxon>Ecdysozoa</taxon>
        <taxon>Arthropoda</taxon>
        <taxon>Hexapoda</taxon>
        <taxon>Insecta</taxon>
        <taxon>Pterygota</taxon>
        <taxon>Neoptera</taxon>
        <taxon>Endopterygota</taxon>
        <taxon>Diptera</taxon>
        <taxon>Brachycera</taxon>
        <taxon>Muscomorpha</taxon>
        <taxon>Platypezoidea</taxon>
        <taxon>Phoridae</taxon>
        <taxon>Megaseliini</taxon>
        <taxon>Megaselia</taxon>
    </lineage>
</organism>
<dbReference type="EMBL" id="CAQQ02189035">
    <property type="status" value="NOT_ANNOTATED_CDS"/>
    <property type="molecule type" value="Genomic_DNA"/>
</dbReference>
<evidence type="ECO:0000259" key="9">
    <source>
        <dbReference type="PROSITE" id="PS50290"/>
    </source>
</evidence>
<evidence type="ECO:0000313" key="12">
    <source>
        <dbReference type="EnsemblMetazoa" id="MESCA002156-PA"/>
    </source>
</evidence>
<keyword evidence="6" id="KW-0067">ATP-binding</keyword>
<keyword evidence="13" id="KW-1185">Reference proteome</keyword>
<accession>T1GFL2</accession>
<evidence type="ECO:0000256" key="3">
    <source>
        <dbReference type="ARBA" id="ARBA00022679"/>
    </source>
</evidence>
<evidence type="ECO:0000256" key="6">
    <source>
        <dbReference type="ARBA" id="ARBA00022840"/>
    </source>
</evidence>
<dbReference type="EMBL" id="CAQQ02189038">
    <property type="status" value="NOT_ANNOTATED_CDS"/>
    <property type="molecule type" value="Genomic_DNA"/>
</dbReference>
<dbReference type="InterPro" id="IPR015433">
    <property type="entry name" value="PI3/4_kinase"/>
</dbReference>
<dbReference type="GO" id="GO:0005886">
    <property type="term" value="C:plasma membrane"/>
    <property type="evidence" value="ECO:0007669"/>
    <property type="project" value="TreeGrafter"/>
</dbReference>
<keyword evidence="5" id="KW-0418">Kinase</keyword>
<dbReference type="InterPro" id="IPR042236">
    <property type="entry name" value="PI3K_accessory_sf"/>
</dbReference>
<dbReference type="SMART" id="SM00146">
    <property type="entry name" value="PI3Kc"/>
    <property type="match status" value="1"/>
</dbReference>
<dbReference type="InterPro" id="IPR008290">
    <property type="entry name" value="PI3K_Vps34"/>
</dbReference>
<evidence type="ECO:0000256" key="4">
    <source>
        <dbReference type="ARBA" id="ARBA00022741"/>
    </source>
</evidence>
<dbReference type="GO" id="GO:0043491">
    <property type="term" value="P:phosphatidylinositol 3-kinase/protein kinase B signal transduction"/>
    <property type="evidence" value="ECO:0007669"/>
    <property type="project" value="TreeGrafter"/>
</dbReference>
<dbReference type="GO" id="GO:0035005">
    <property type="term" value="F:1-phosphatidylinositol-4-phosphate 3-kinase activity"/>
    <property type="evidence" value="ECO:0007669"/>
    <property type="project" value="TreeGrafter"/>
</dbReference>
<dbReference type="GO" id="GO:0016477">
    <property type="term" value="P:cell migration"/>
    <property type="evidence" value="ECO:0007669"/>
    <property type="project" value="TreeGrafter"/>
</dbReference>
<dbReference type="EC" id="2.7.1.137" evidence="1"/>
<dbReference type="Gene3D" id="2.60.40.150">
    <property type="entry name" value="C2 domain"/>
    <property type="match status" value="1"/>
</dbReference>
<dbReference type="InterPro" id="IPR016024">
    <property type="entry name" value="ARM-type_fold"/>
</dbReference>
<dbReference type="Gene3D" id="1.10.1070.11">
    <property type="entry name" value="Phosphatidylinositol 3-/4-kinase, catalytic domain"/>
    <property type="match status" value="1"/>
</dbReference>
<dbReference type="EMBL" id="CAQQ02189036">
    <property type="status" value="NOT_ANNOTATED_CDS"/>
    <property type="molecule type" value="Genomic_DNA"/>
</dbReference>
<dbReference type="SMART" id="SM00142">
    <property type="entry name" value="PI3K_C2"/>
    <property type="match status" value="1"/>
</dbReference>
<dbReference type="GO" id="GO:0005942">
    <property type="term" value="C:phosphatidylinositol 3-kinase complex"/>
    <property type="evidence" value="ECO:0007669"/>
    <property type="project" value="TreeGrafter"/>
</dbReference>
<dbReference type="GO" id="GO:0005737">
    <property type="term" value="C:cytoplasm"/>
    <property type="evidence" value="ECO:0007669"/>
    <property type="project" value="TreeGrafter"/>
</dbReference>
<dbReference type="InterPro" id="IPR011009">
    <property type="entry name" value="Kinase-like_dom_sf"/>
</dbReference>
<dbReference type="GO" id="GO:0048015">
    <property type="term" value="P:phosphatidylinositol-mediated signaling"/>
    <property type="evidence" value="ECO:0007669"/>
    <property type="project" value="TreeGrafter"/>
</dbReference>
<dbReference type="Pfam" id="PF00792">
    <property type="entry name" value="PI3K_C2"/>
    <property type="match status" value="1"/>
</dbReference>
<dbReference type="SMART" id="SM00145">
    <property type="entry name" value="PI3Ka"/>
    <property type="match status" value="1"/>
</dbReference>
<dbReference type="GO" id="GO:0016303">
    <property type="term" value="F:1-phosphatidylinositol-3-kinase activity"/>
    <property type="evidence" value="ECO:0007669"/>
    <property type="project" value="UniProtKB-EC"/>
</dbReference>
<dbReference type="Pfam" id="PF00454">
    <property type="entry name" value="PI3_PI4_kinase"/>
    <property type="match status" value="1"/>
</dbReference>
<evidence type="ECO:0000256" key="8">
    <source>
        <dbReference type="PROSITE-ProRule" id="PRU00880"/>
    </source>
</evidence>
<dbReference type="InterPro" id="IPR036940">
    <property type="entry name" value="PI3/4_kinase_cat_sf"/>
</dbReference>
<evidence type="ECO:0000256" key="1">
    <source>
        <dbReference type="ARBA" id="ARBA00012073"/>
    </source>
</evidence>
<feature type="domain" description="PI3K/PI4K catalytic" evidence="9">
    <location>
        <begin position="465"/>
        <end position="626"/>
    </location>
</feature>
<proteinExistence type="inferred from homology"/>
<feature type="domain" description="C2 PI3K-type" evidence="11">
    <location>
        <begin position="25"/>
        <end position="187"/>
    </location>
</feature>
<evidence type="ECO:0000256" key="5">
    <source>
        <dbReference type="ARBA" id="ARBA00022777"/>
    </source>
</evidence>
<dbReference type="PIRSF" id="PIRSF000587">
    <property type="entry name" value="PI3K_Vps34"/>
    <property type="match status" value="1"/>
</dbReference>
<keyword evidence="3" id="KW-0808">Transferase</keyword>
<dbReference type="InterPro" id="IPR001263">
    <property type="entry name" value="PI3K_accessory_dom"/>
</dbReference>
<keyword evidence="4" id="KW-0547">Nucleotide-binding</keyword>
<dbReference type="OMA" id="PYGCLCT"/>
<dbReference type="GO" id="GO:0005524">
    <property type="term" value="F:ATP binding"/>
    <property type="evidence" value="ECO:0007669"/>
    <property type="project" value="UniProtKB-KW"/>
</dbReference>
<dbReference type="PANTHER" id="PTHR10048">
    <property type="entry name" value="PHOSPHATIDYLINOSITOL KINASE"/>
    <property type="match status" value="1"/>
</dbReference>
<evidence type="ECO:0000259" key="11">
    <source>
        <dbReference type="PROSITE" id="PS51547"/>
    </source>
</evidence>
<dbReference type="Pfam" id="PF00613">
    <property type="entry name" value="PI3Ka"/>
    <property type="match status" value="1"/>
</dbReference>
<evidence type="ECO:0000256" key="7">
    <source>
        <dbReference type="ARBA" id="ARBA00029930"/>
    </source>
</evidence>
<dbReference type="PROSITE" id="PS00915">
    <property type="entry name" value="PI3_4_KINASE_1"/>
    <property type="match status" value="1"/>
</dbReference>
<dbReference type="InterPro" id="IPR035892">
    <property type="entry name" value="C2_domain_sf"/>
</dbReference>
<protein>
    <recommendedName>
        <fullName evidence="2">Phosphatidylinositol 3-kinase catalytic subunit type 3</fullName>
        <ecNumber evidence="1">2.7.1.137</ecNumber>
    </recommendedName>
    <alternativeName>
        <fullName evidence="7">Phosphoinositide-3-kinase class 3</fullName>
    </alternativeName>
</protein>
<dbReference type="PANTHER" id="PTHR10048:SF118">
    <property type="entry name" value="PI-3 KINASE"/>
    <property type="match status" value="1"/>
</dbReference>
<feature type="domain" description="PIK helical" evidence="10">
    <location>
        <begin position="216"/>
        <end position="397"/>
    </location>
</feature>
<dbReference type="PROSITE" id="PS51545">
    <property type="entry name" value="PIK_HELICAL"/>
    <property type="match status" value="1"/>
</dbReference>
<evidence type="ECO:0000256" key="2">
    <source>
        <dbReference type="ARBA" id="ARBA00019787"/>
    </source>
</evidence>
<dbReference type="Gene3D" id="1.25.40.70">
    <property type="entry name" value="Phosphatidylinositol 3-kinase, accessory domain (PIK)"/>
    <property type="match status" value="1"/>
</dbReference>
<comment type="similarity">
    <text evidence="8">Belongs to the PI3/PI4-kinase family.</text>
</comment>
<name>T1GFL2_MEGSC</name>
<dbReference type="STRING" id="36166.T1GFL2"/>
<dbReference type="SUPFAM" id="SSF48371">
    <property type="entry name" value="ARM repeat"/>
    <property type="match status" value="1"/>
</dbReference>
<sequence>ENSQKSIENKIEEPLKEKYISSWSINAEFKLTLHSIYDLNCDLSKYTDICVYLGLFHADKLLCSQKESSEKPIKNRESVKYEENIIFPIKLGDLPRMTKLCIVISERNKSIKLSKSKKINNKITGRPLAWTNATIFDYKGFLKSKELTLTTWTFADDNQYDDIFNPLGTVEANPRSDECATIKLTLDQYGFENNIKYPSEAEILKYSATVAKENLCKDRDEGSAQDTRSINVVLTPYSKSEKIEEMVDQDRNVIWSKRLDVLNGAHEELPILLRCVNWNKKEEVAEMISLLKNWKLVSTERALELLDYSYPDPSIRKFAISSLKQLEDEELLLYLLQLAQSIKHEAYLNCDLVIFLIERALKNQRIGHFFFWHLRSEMHVPCIQNKFGLILEAFLKGTHISQINAIQKQLEGFEKLKEGSELAKKGNKEKVKAVLQEFLGRRKFNDIFNKFQNPLNPSYSCKGIKVDCCKVMDSKMKPLWIVFENLISSNDDISIIFKNGDDLRQDMLTLQMLKVMDKIWKNEGYDFRMNIYDCISMEKKMGMIEVVLNAETIANIQKKSRIFSATSPFKKGSIFAWIKEHNQTEDQLKKAIEEFTYSCAGYCVATYVLGVADRHSDNIMIKKNGQ</sequence>
<dbReference type="PROSITE" id="PS51547">
    <property type="entry name" value="C2_PI3K"/>
    <property type="match status" value="1"/>
</dbReference>